<dbReference type="AlphaFoldDB" id="A0A9Q4KUW6"/>
<protein>
    <submittedName>
        <fullName evidence="2">Tetratricopeptide repeat protein</fullName>
    </submittedName>
</protein>
<dbReference type="InterPro" id="IPR011990">
    <property type="entry name" value="TPR-like_helical_dom_sf"/>
</dbReference>
<name>A0A9Q4KUW6_9EURY</name>
<evidence type="ECO:0000313" key="3">
    <source>
        <dbReference type="Proteomes" id="UP001143747"/>
    </source>
</evidence>
<dbReference type="Gene3D" id="1.25.40.10">
    <property type="entry name" value="Tetratricopeptide repeat domain"/>
    <property type="match status" value="1"/>
</dbReference>
<dbReference type="Proteomes" id="UP001143747">
    <property type="component" value="Unassembled WGS sequence"/>
</dbReference>
<dbReference type="EMBL" id="JAKELO010000002">
    <property type="protein sequence ID" value="MDE4907761.1"/>
    <property type="molecule type" value="Genomic_DNA"/>
</dbReference>
<organism evidence="2 3">
    <name type="scientific">Methanogenium marinum</name>
    <dbReference type="NCBI Taxonomy" id="348610"/>
    <lineage>
        <taxon>Archaea</taxon>
        <taxon>Methanobacteriati</taxon>
        <taxon>Methanobacteriota</taxon>
        <taxon>Stenosarchaea group</taxon>
        <taxon>Methanomicrobia</taxon>
        <taxon>Methanomicrobiales</taxon>
        <taxon>Methanomicrobiaceae</taxon>
        <taxon>Methanogenium</taxon>
    </lineage>
</organism>
<sequence>MVTITVSEYFEEGGADEYATLRVESDAFCPDFTAVLAEIRSETQWVTVVPAGDDAISVRIAASKIRSPRVRQELEGIITSLSRREESQRRSGESVHENNRVLDHLVISLSDDGTDRADRTDRTDRKDGKDDISVVSRMMSSGAEVPKGHKWYDTAIAKNPNDAMAWNAKGEAMAAAGRTSEAKECFTLAVEIDPAYTDAKYNLNHVGGMGRVG</sequence>
<proteinExistence type="predicted"/>
<dbReference type="InterPro" id="IPR019734">
    <property type="entry name" value="TPR_rpt"/>
</dbReference>
<accession>A0A9Q4KUW6</accession>
<gene>
    <name evidence="2" type="ORF">L0665_03930</name>
</gene>
<reference evidence="2" key="1">
    <citation type="submission" date="2022-01" db="EMBL/GenBank/DDBJ databases">
        <title>Draft genome of Methanogenium marinum DSM 15558.</title>
        <authorList>
            <person name="Chen S.-C."/>
            <person name="You Y.-T."/>
        </authorList>
    </citation>
    <scope>NUCLEOTIDE SEQUENCE</scope>
    <source>
        <strain evidence="2">DSM 15558</strain>
    </source>
</reference>
<keyword evidence="1" id="KW-0802">TPR repeat</keyword>
<evidence type="ECO:0000313" key="2">
    <source>
        <dbReference type="EMBL" id="MDE4907761.1"/>
    </source>
</evidence>
<feature type="repeat" description="TPR" evidence="1">
    <location>
        <begin position="163"/>
        <end position="196"/>
    </location>
</feature>
<comment type="caution">
    <text evidence="2">The sequence shown here is derived from an EMBL/GenBank/DDBJ whole genome shotgun (WGS) entry which is preliminary data.</text>
</comment>
<dbReference type="PROSITE" id="PS50005">
    <property type="entry name" value="TPR"/>
    <property type="match status" value="1"/>
</dbReference>
<dbReference type="RefSeq" id="WP_274924409.1">
    <property type="nucleotide sequence ID" value="NZ_JAKELO010000002.1"/>
</dbReference>
<evidence type="ECO:0000256" key="1">
    <source>
        <dbReference type="PROSITE-ProRule" id="PRU00339"/>
    </source>
</evidence>
<dbReference type="Pfam" id="PF13431">
    <property type="entry name" value="TPR_17"/>
    <property type="match status" value="1"/>
</dbReference>
<dbReference type="SUPFAM" id="SSF48452">
    <property type="entry name" value="TPR-like"/>
    <property type="match status" value="1"/>
</dbReference>
<keyword evidence="3" id="KW-1185">Reference proteome</keyword>